<sequence>MGVHPGLPAGDRFRQDVQRVHPQHPPTVIPVRDFGKTVGVLTLLNNLSQPVAGVFDCAAGGAAGYSDGDPAAGRDHRVDRCSGRVRLARHCESGTRRPVTRSAPARRRAPGR</sequence>
<proteinExistence type="predicted"/>
<evidence type="ECO:0000313" key="2">
    <source>
        <dbReference type="EMBL" id="KAI1691789.1"/>
    </source>
</evidence>
<organism evidence="2 3">
    <name type="scientific">Ditylenchus destructor</name>
    <dbReference type="NCBI Taxonomy" id="166010"/>
    <lineage>
        <taxon>Eukaryota</taxon>
        <taxon>Metazoa</taxon>
        <taxon>Ecdysozoa</taxon>
        <taxon>Nematoda</taxon>
        <taxon>Chromadorea</taxon>
        <taxon>Rhabditida</taxon>
        <taxon>Tylenchina</taxon>
        <taxon>Tylenchomorpha</taxon>
        <taxon>Sphaerularioidea</taxon>
        <taxon>Anguinidae</taxon>
        <taxon>Anguininae</taxon>
        <taxon>Ditylenchus</taxon>
    </lineage>
</organism>
<feature type="region of interest" description="Disordered" evidence="1">
    <location>
        <begin position="92"/>
        <end position="112"/>
    </location>
</feature>
<comment type="caution">
    <text evidence="2">The sequence shown here is derived from an EMBL/GenBank/DDBJ whole genome shotgun (WGS) entry which is preliminary data.</text>
</comment>
<protein>
    <submittedName>
        <fullName evidence="2">Uncharacterized protein</fullName>
    </submittedName>
</protein>
<dbReference type="EMBL" id="JAKKPZ010000869">
    <property type="protein sequence ID" value="KAI1691789.1"/>
    <property type="molecule type" value="Genomic_DNA"/>
</dbReference>
<dbReference type="Proteomes" id="UP001201812">
    <property type="component" value="Unassembled WGS sequence"/>
</dbReference>
<reference evidence="2" key="1">
    <citation type="submission" date="2022-01" db="EMBL/GenBank/DDBJ databases">
        <title>Genome Sequence Resource for Two Populations of Ditylenchus destructor, the Migratory Endoparasitic Phytonematode.</title>
        <authorList>
            <person name="Zhang H."/>
            <person name="Lin R."/>
            <person name="Xie B."/>
        </authorList>
    </citation>
    <scope>NUCLEOTIDE SEQUENCE</scope>
    <source>
        <strain evidence="2">BazhouSP</strain>
    </source>
</reference>
<gene>
    <name evidence="2" type="ORF">DdX_21638</name>
</gene>
<keyword evidence="3" id="KW-1185">Reference proteome</keyword>
<evidence type="ECO:0000313" key="3">
    <source>
        <dbReference type="Proteomes" id="UP001201812"/>
    </source>
</evidence>
<name>A0AAD4QVD9_9BILA</name>
<dbReference type="AlphaFoldDB" id="A0AAD4QVD9"/>
<evidence type="ECO:0000256" key="1">
    <source>
        <dbReference type="SAM" id="MobiDB-lite"/>
    </source>
</evidence>
<accession>A0AAD4QVD9</accession>